<dbReference type="Gene3D" id="3.40.109.10">
    <property type="entry name" value="NADH Oxidase"/>
    <property type="match status" value="1"/>
</dbReference>
<evidence type="ECO:0000313" key="8">
    <source>
        <dbReference type="Proteomes" id="UP000054800"/>
    </source>
</evidence>
<dbReference type="PANTHER" id="PTHR43673:SF2">
    <property type="entry name" value="NITROREDUCTASE"/>
    <property type="match status" value="1"/>
</dbReference>
<name>A0A0M4RUA4_FUSNC</name>
<keyword evidence="4" id="KW-0288">FMN</keyword>
<dbReference type="FunFam" id="3.40.109.10:FF:000036">
    <property type="entry name" value="Oxygen-insensitive NAD(P)H nitroreductase"/>
    <property type="match status" value="1"/>
</dbReference>
<dbReference type="PATRIC" id="fig|76856.3.peg.849"/>
<sequence length="175" mass="19843">MDEVLKAIRERRSIRKFRSDMLPKEIIDKVIESGLYAASGKGQQSPIIISITNKELRDKLSKMNCKIGGWKEDFDPFYNAPVVLVVLAPKDWPTYIYDGSLVIGNMMLAAHSLNIGSCWIHRAKQEFESEEGKEILKSLGINGEYEGIGHCVLGYIDGNYLNTPARKENRVFYID</sequence>
<dbReference type="CDD" id="cd02136">
    <property type="entry name" value="PnbA_NfnB-like"/>
    <property type="match status" value="1"/>
</dbReference>
<keyword evidence="5" id="KW-0560">Oxidoreductase</keyword>
<gene>
    <name evidence="7" type="ORF">RO03_06125</name>
</gene>
<dbReference type="InterPro" id="IPR000415">
    <property type="entry name" value="Nitroreductase-like"/>
</dbReference>
<dbReference type="Proteomes" id="UP000054800">
    <property type="component" value="Unassembled WGS sequence"/>
</dbReference>
<comment type="cofactor">
    <cofactor evidence="1">
        <name>FMN</name>
        <dbReference type="ChEBI" id="CHEBI:58210"/>
    </cofactor>
</comment>
<protein>
    <submittedName>
        <fullName evidence="7">Diguanylate cyclase</fullName>
    </submittedName>
</protein>
<evidence type="ECO:0000256" key="5">
    <source>
        <dbReference type="ARBA" id="ARBA00023002"/>
    </source>
</evidence>
<dbReference type="InterPro" id="IPR029479">
    <property type="entry name" value="Nitroreductase"/>
</dbReference>
<dbReference type="AlphaFoldDB" id="A0A0M4RUA4"/>
<dbReference type="EMBL" id="LMVH01000001">
    <property type="protein sequence ID" value="KUL99104.1"/>
    <property type="molecule type" value="Genomic_DNA"/>
</dbReference>
<dbReference type="OrthoDB" id="9812105at2"/>
<keyword evidence="3" id="KW-0285">Flavoprotein</keyword>
<comment type="caution">
    <text evidence="7">The sequence shown here is derived from an EMBL/GenBank/DDBJ whole genome shotgun (WGS) entry which is preliminary data.</text>
</comment>
<evidence type="ECO:0000313" key="7">
    <source>
        <dbReference type="EMBL" id="KUL99104.1"/>
    </source>
</evidence>
<dbReference type="PANTHER" id="PTHR43673">
    <property type="entry name" value="NAD(P)H NITROREDUCTASE YDGI-RELATED"/>
    <property type="match status" value="1"/>
</dbReference>
<reference evidence="7 8" key="1">
    <citation type="submission" date="2015-10" db="EMBL/GenBank/DDBJ databases">
        <authorList>
            <person name="Gilbert D.G."/>
        </authorList>
    </citation>
    <scope>NUCLEOTIDE SEQUENCE [LARGE SCALE GENOMIC DNA]</scope>
    <source>
        <strain evidence="7 8">ChDC F311</strain>
    </source>
</reference>
<dbReference type="Pfam" id="PF00881">
    <property type="entry name" value="Nitroreductase"/>
    <property type="match status" value="2"/>
</dbReference>
<dbReference type="RefSeq" id="WP_023041481.1">
    <property type="nucleotide sequence ID" value="NZ_CP022122.1"/>
</dbReference>
<evidence type="ECO:0000256" key="3">
    <source>
        <dbReference type="ARBA" id="ARBA00022630"/>
    </source>
</evidence>
<accession>A0A0M4RUA4</accession>
<evidence type="ECO:0000256" key="1">
    <source>
        <dbReference type="ARBA" id="ARBA00001917"/>
    </source>
</evidence>
<evidence type="ECO:0000256" key="2">
    <source>
        <dbReference type="ARBA" id="ARBA00007118"/>
    </source>
</evidence>
<evidence type="ECO:0000256" key="4">
    <source>
        <dbReference type="ARBA" id="ARBA00022643"/>
    </source>
</evidence>
<comment type="similarity">
    <text evidence="2">Belongs to the nitroreductase family.</text>
</comment>
<feature type="domain" description="Nitroreductase" evidence="6">
    <location>
        <begin position="8"/>
        <end position="62"/>
    </location>
</feature>
<proteinExistence type="inferred from homology"/>
<dbReference type="SUPFAM" id="SSF55469">
    <property type="entry name" value="FMN-dependent nitroreductase-like"/>
    <property type="match status" value="1"/>
</dbReference>
<feature type="domain" description="Nitroreductase" evidence="6">
    <location>
        <begin position="75"/>
        <end position="155"/>
    </location>
</feature>
<organism evidence="7 8">
    <name type="scientific">Fusobacterium nucleatum subsp. nucleatum</name>
    <dbReference type="NCBI Taxonomy" id="76856"/>
    <lineage>
        <taxon>Bacteria</taxon>
        <taxon>Fusobacteriati</taxon>
        <taxon>Fusobacteriota</taxon>
        <taxon>Fusobacteriia</taxon>
        <taxon>Fusobacteriales</taxon>
        <taxon>Fusobacteriaceae</taxon>
        <taxon>Fusobacterium</taxon>
    </lineage>
</organism>
<dbReference type="GO" id="GO:0016491">
    <property type="term" value="F:oxidoreductase activity"/>
    <property type="evidence" value="ECO:0007669"/>
    <property type="project" value="UniProtKB-KW"/>
</dbReference>
<evidence type="ECO:0000259" key="6">
    <source>
        <dbReference type="Pfam" id="PF00881"/>
    </source>
</evidence>